<dbReference type="Pfam" id="PF00027">
    <property type="entry name" value="cNMP_binding"/>
    <property type="match status" value="1"/>
</dbReference>
<name>A0A1R2D036_9CILI</name>
<comment type="subcellular location">
    <subcellularLocation>
        <location evidence="1">Membrane</location>
        <topology evidence="1">Multi-pass membrane protein</topology>
    </subcellularLocation>
</comment>
<feature type="transmembrane region" description="Helical" evidence="8">
    <location>
        <begin position="136"/>
        <end position="155"/>
    </location>
</feature>
<evidence type="ECO:0000256" key="3">
    <source>
        <dbReference type="ARBA" id="ARBA00022692"/>
    </source>
</evidence>
<sequence>MSDRHDYKIIPYGNNWFDETFTPGERTYKYKHVWERVRIKLRFRLVLNKLIFAAVNKNEDPVLKKETDLKTTLNYIEMKTMNASDIPWHIINPENKCLGVWNTFIGFTMIYSAIIMPFFMSFYNSDSLTPIDITDYIFTVLYFIDFCIQCNTAYYDISGTLIISHCKILFTYSKSWMLIDIIAFLPFDSINLFQSSKDTKINPLFKLARLPRLYKLFKISKVLKCLKLSNRYGIMMKIQDILTIRHSIMRLITTLLTIIICVHIAACMWYFVARLEDFNQDTWVFRGGYLDSDIETLYISGLYWAFTTFATIGYGDIYAVTNSEMVFAMIWMIFSTHSFGFTISSLLGFLQGIDTRDKVLLNKLAIIDEFSNEAGLPKAMRLKLRSALRHSSSISGFSFAEKYNILAELPKALRYEVASAMHHGATKEINFFNDKDTVIISAIIPYLFPVFININQFVYSYMDYPNELYFIIKGRVDYLHPIDSLIIYTIKKKDYFGDIELLLKIPRKYEAVTKQHTELLALSKELLRNIKKDYETIWLEMKGVAIERERLLQQNYLDVKDLENNKKLGIRSRNRFQTKMKLKRDWEMLMRNGKSLKEIEICPIDIEDKIEEFQELIVNLKVNIRKASCARLPYQETRQDLIL</sequence>
<feature type="transmembrane region" description="Helical" evidence="8">
    <location>
        <begin position="296"/>
        <end position="314"/>
    </location>
</feature>
<dbReference type="Gene3D" id="1.10.287.70">
    <property type="match status" value="1"/>
</dbReference>
<accession>A0A1R2D036</accession>
<evidence type="ECO:0000313" key="11">
    <source>
        <dbReference type="Proteomes" id="UP000187209"/>
    </source>
</evidence>
<dbReference type="Gene3D" id="2.60.120.10">
    <property type="entry name" value="Jelly Rolls"/>
    <property type="match status" value="1"/>
</dbReference>
<dbReference type="PROSITE" id="PS50042">
    <property type="entry name" value="CNMP_BINDING_3"/>
    <property type="match status" value="1"/>
</dbReference>
<dbReference type="EMBL" id="MPUH01000024">
    <property type="protein sequence ID" value="OMJ94605.1"/>
    <property type="molecule type" value="Genomic_DNA"/>
</dbReference>
<feature type="transmembrane region" description="Helical" evidence="8">
    <location>
        <begin position="326"/>
        <end position="350"/>
    </location>
</feature>
<keyword evidence="11" id="KW-1185">Reference proteome</keyword>
<keyword evidence="6 8" id="KW-0472">Membrane</keyword>
<keyword evidence="3 8" id="KW-0812">Transmembrane</keyword>
<dbReference type="InterPro" id="IPR018490">
    <property type="entry name" value="cNMP-bd_dom_sf"/>
</dbReference>
<dbReference type="Proteomes" id="UP000187209">
    <property type="component" value="Unassembled WGS sequence"/>
</dbReference>
<dbReference type="GO" id="GO:0005249">
    <property type="term" value="F:voltage-gated potassium channel activity"/>
    <property type="evidence" value="ECO:0007669"/>
    <property type="project" value="InterPro"/>
</dbReference>
<proteinExistence type="predicted"/>
<dbReference type="OrthoDB" id="422349at2759"/>
<organism evidence="10 11">
    <name type="scientific">Stentor coeruleus</name>
    <dbReference type="NCBI Taxonomy" id="5963"/>
    <lineage>
        <taxon>Eukaryota</taxon>
        <taxon>Sar</taxon>
        <taxon>Alveolata</taxon>
        <taxon>Ciliophora</taxon>
        <taxon>Postciliodesmatophora</taxon>
        <taxon>Heterotrichea</taxon>
        <taxon>Heterotrichida</taxon>
        <taxon>Stentoridae</taxon>
        <taxon>Stentor</taxon>
    </lineage>
</organism>
<reference evidence="10 11" key="1">
    <citation type="submission" date="2016-11" db="EMBL/GenBank/DDBJ databases">
        <title>The macronuclear genome of Stentor coeruleus: a giant cell with tiny introns.</title>
        <authorList>
            <person name="Slabodnick M."/>
            <person name="Ruby J.G."/>
            <person name="Reiff S.B."/>
            <person name="Swart E.C."/>
            <person name="Gosai S."/>
            <person name="Prabakaran S."/>
            <person name="Witkowska E."/>
            <person name="Larue G.E."/>
            <person name="Fisher S."/>
            <person name="Freeman R.M."/>
            <person name="Gunawardena J."/>
            <person name="Chu W."/>
            <person name="Stover N.A."/>
            <person name="Gregory B.D."/>
            <person name="Nowacki M."/>
            <person name="Derisi J."/>
            <person name="Roy S.W."/>
            <person name="Marshall W.F."/>
            <person name="Sood P."/>
        </authorList>
    </citation>
    <scope>NUCLEOTIDE SEQUENCE [LARGE SCALE GENOMIC DNA]</scope>
    <source>
        <strain evidence="10">WM001</strain>
    </source>
</reference>
<comment type="caution">
    <text evidence="10">The sequence shown here is derived from an EMBL/GenBank/DDBJ whole genome shotgun (WGS) entry which is preliminary data.</text>
</comment>
<dbReference type="InterPro" id="IPR014710">
    <property type="entry name" value="RmlC-like_jellyroll"/>
</dbReference>
<keyword evidence="5" id="KW-0406">Ion transport</keyword>
<keyword evidence="4 8" id="KW-1133">Transmembrane helix</keyword>
<dbReference type="InterPro" id="IPR003938">
    <property type="entry name" value="K_chnl_volt-dep_EAG/ELK/ERG"/>
</dbReference>
<keyword evidence="7" id="KW-0407">Ion channel</keyword>
<evidence type="ECO:0000256" key="5">
    <source>
        <dbReference type="ARBA" id="ARBA00023065"/>
    </source>
</evidence>
<dbReference type="AlphaFoldDB" id="A0A1R2D036"/>
<evidence type="ECO:0000256" key="1">
    <source>
        <dbReference type="ARBA" id="ARBA00004141"/>
    </source>
</evidence>
<feature type="transmembrane region" description="Helical" evidence="8">
    <location>
        <begin position="251"/>
        <end position="272"/>
    </location>
</feature>
<evidence type="ECO:0000256" key="8">
    <source>
        <dbReference type="SAM" id="Phobius"/>
    </source>
</evidence>
<evidence type="ECO:0000256" key="4">
    <source>
        <dbReference type="ARBA" id="ARBA00022989"/>
    </source>
</evidence>
<keyword evidence="2" id="KW-0813">Transport</keyword>
<feature type="transmembrane region" description="Helical" evidence="8">
    <location>
        <begin position="100"/>
        <end position="124"/>
    </location>
</feature>
<evidence type="ECO:0000313" key="10">
    <source>
        <dbReference type="EMBL" id="OMJ94605.1"/>
    </source>
</evidence>
<evidence type="ECO:0000256" key="7">
    <source>
        <dbReference type="ARBA" id="ARBA00023303"/>
    </source>
</evidence>
<dbReference type="PRINTS" id="PR01463">
    <property type="entry name" value="EAGCHANLFMLY"/>
</dbReference>
<dbReference type="GO" id="GO:0016020">
    <property type="term" value="C:membrane"/>
    <property type="evidence" value="ECO:0007669"/>
    <property type="project" value="UniProtKB-SubCell"/>
</dbReference>
<evidence type="ECO:0000256" key="2">
    <source>
        <dbReference type="ARBA" id="ARBA00022448"/>
    </source>
</evidence>
<gene>
    <name evidence="10" type="ORF">SteCoe_2255</name>
</gene>
<dbReference type="SUPFAM" id="SSF81324">
    <property type="entry name" value="Voltage-gated potassium channels"/>
    <property type="match status" value="1"/>
</dbReference>
<dbReference type="PANTHER" id="PTHR47823:SF9">
    <property type="entry name" value="CHROMOSOME UNDETERMINED SCAFFOLD_10, WHOLE GENOME SHOTGUN SEQUENCE"/>
    <property type="match status" value="1"/>
</dbReference>
<dbReference type="InterPro" id="IPR005821">
    <property type="entry name" value="Ion_trans_dom"/>
</dbReference>
<dbReference type="InterPro" id="IPR000595">
    <property type="entry name" value="cNMP-bd_dom"/>
</dbReference>
<dbReference type="Pfam" id="PF00520">
    <property type="entry name" value="Ion_trans"/>
    <property type="match status" value="1"/>
</dbReference>
<dbReference type="PANTHER" id="PTHR47823">
    <property type="entry name" value="ION_TRANS DOMAIN-CONTAINING PROTEIN"/>
    <property type="match status" value="1"/>
</dbReference>
<feature type="domain" description="Cyclic nucleotide-binding" evidence="9">
    <location>
        <begin position="431"/>
        <end position="530"/>
    </location>
</feature>
<protein>
    <recommendedName>
        <fullName evidence="9">Cyclic nucleotide-binding domain-containing protein</fullName>
    </recommendedName>
</protein>
<feature type="transmembrane region" description="Helical" evidence="8">
    <location>
        <begin position="175"/>
        <end position="193"/>
    </location>
</feature>
<dbReference type="CDD" id="cd00038">
    <property type="entry name" value="CAP_ED"/>
    <property type="match status" value="1"/>
</dbReference>
<evidence type="ECO:0000259" key="9">
    <source>
        <dbReference type="PROSITE" id="PS50042"/>
    </source>
</evidence>
<evidence type="ECO:0000256" key="6">
    <source>
        <dbReference type="ARBA" id="ARBA00023136"/>
    </source>
</evidence>
<dbReference type="SUPFAM" id="SSF51206">
    <property type="entry name" value="cAMP-binding domain-like"/>
    <property type="match status" value="1"/>
</dbReference>